<evidence type="ECO:0000313" key="3">
    <source>
        <dbReference type="Proteomes" id="UP000663861"/>
    </source>
</evidence>
<name>A0A8H3DGI5_9AGAM</name>
<organism evidence="2 3">
    <name type="scientific">Rhizoctonia solani</name>
    <dbReference type="NCBI Taxonomy" id="456999"/>
    <lineage>
        <taxon>Eukaryota</taxon>
        <taxon>Fungi</taxon>
        <taxon>Dikarya</taxon>
        <taxon>Basidiomycota</taxon>
        <taxon>Agaricomycotina</taxon>
        <taxon>Agaricomycetes</taxon>
        <taxon>Cantharellales</taxon>
        <taxon>Ceratobasidiaceae</taxon>
        <taxon>Rhizoctonia</taxon>
    </lineage>
</organism>
<reference evidence="2" key="1">
    <citation type="submission" date="2021-01" db="EMBL/GenBank/DDBJ databases">
        <authorList>
            <person name="Kaushik A."/>
        </authorList>
    </citation>
    <scope>NUCLEOTIDE SEQUENCE</scope>
    <source>
        <strain evidence="2">AG4-RS23</strain>
    </source>
</reference>
<dbReference type="EMBL" id="CAJMWY010004276">
    <property type="protein sequence ID" value="CAE6526262.1"/>
    <property type="molecule type" value="Genomic_DNA"/>
</dbReference>
<comment type="caution">
    <text evidence="2">The sequence shown here is derived from an EMBL/GenBank/DDBJ whole genome shotgun (WGS) entry which is preliminary data.</text>
</comment>
<evidence type="ECO:0000256" key="1">
    <source>
        <dbReference type="SAM" id="MobiDB-lite"/>
    </source>
</evidence>
<proteinExistence type="predicted"/>
<gene>
    <name evidence="2" type="ORF">RDB_LOCUS164883</name>
</gene>
<dbReference type="AlphaFoldDB" id="A0A8H3DGI5"/>
<sequence>MSHEARNDIPSDLRQECLLSLADAVDALAKAAATVAAVARTTAHRFSMDAPVSPGIQVNQGINRGKAPDNFYKPISDQTGGVNKGPHLDVADDEDDHPSSGLSALLPIGIGASKQDWRTSNTVSQPYRLLVDSEADVLLFVCALIDKYQRVICYLPCSPGPLTTYKRLVESVTQSPVHILNSTASSKLDQASANFLENEGAVLLVPETLSPKIEIAGDNSWVIHAGWPVSEAQYITQRKSHKAQNNILVAYTGDRSLYPSGNNIVEQTEPWPKDGASFRASISILRPLYEATLSELPFEMKKRVYSDWLQFRGLHGPRRVEAWTASTMVQRANAYLMDVWRWSGSNAGDNPTPFPAVSTRFVAHNGLQSAVQDGFLRVEDDDTDSHQPAPTPLPRLEPSPTQIDFLSTTGHTYFALSEEFDAIPLMCFIASKYDKVICFLEGQGSLRHYQKLLGKIMGRSVFYPTALSNDHATEEAVLQFISATTPAVLLLACNTANLPSILNERSIDCCIYWGFGIPLKPGIDHLTLRNDDLSDPPCDSHQLQGTGI</sequence>
<feature type="region of interest" description="Disordered" evidence="1">
    <location>
        <begin position="380"/>
        <end position="400"/>
    </location>
</feature>
<accession>A0A8H3DGI5</accession>
<dbReference type="Proteomes" id="UP000663861">
    <property type="component" value="Unassembled WGS sequence"/>
</dbReference>
<evidence type="ECO:0000313" key="2">
    <source>
        <dbReference type="EMBL" id="CAE6526262.1"/>
    </source>
</evidence>
<protein>
    <submittedName>
        <fullName evidence="2">Uncharacterized protein</fullName>
    </submittedName>
</protein>